<dbReference type="Proteomes" id="UP000075321">
    <property type="component" value="Unassembled WGS sequence"/>
</dbReference>
<accession>A0A151AC76</accession>
<name>A0A151AC76_9EURY</name>
<sequence length="325" mass="35702">MSEQPPIRAGVIGVGSMGQNHARVYRELPETQLVGVQDVDTEQAQSVADAFGSTAMEMADLLDSVDIVSIAVPTQFHYDTARECIDAGVSVLIEKPFVEDLADGRKLIELAEERGVVLQVGHIERFNPAVMTLKDLLEDLDIIAMEARRLGPPVERDIADTVVMDLMIHDIDILLSILGEEATDVYAAGTRGSDYATATIQTPSGRIGQLTASRVTQQKVRELTITAENCRVIVDYIDQSIEITRQSLPEYVKQEGFRYRHENIVEQVLVERREPLKNELSAFAEAARTGSEPVVTGEDGIRALSLAREIDGLAAKETPEMTDTV</sequence>
<dbReference type="PANTHER" id="PTHR43377">
    <property type="entry name" value="BILIVERDIN REDUCTASE A"/>
    <property type="match status" value="1"/>
</dbReference>
<dbReference type="Pfam" id="PF02894">
    <property type="entry name" value="GFO_IDH_MocA_C"/>
    <property type="match status" value="1"/>
</dbReference>
<dbReference type="Gene3D" id="3.30.360.10">
    <property type="entry name" value="Dihydrodipicolinate Reductase, domain 2"/>
    <property type="match status" value="1"/>
</dbReference>
<protein>
    <submittedName>
        <fullName evidence="3">D-xylose 1-dehydrogenase (NADP(+)) 2</fullName>
        <ecNumber evidence="3">1.1.1.179</ecNumber>
    </submittedName>
</protein>
<dbReference type="InterPro" id="IPR000683">
    <property type="entry name" value="Gfo/Idh/MocA-like_OxRdtase_N"/>
</dbReference>
<dbReference type="EC" id="1.1.1.179" evidence="3"/>
<feature type="domain" description="Gfo/Idh/MocA-like oxidoreductase N-terminal" evidence="1">
    <location>
        <begin position="7"/>
        <end position="122"/>
    </location>
</feature>
<keyword evidence="4" id="KW-1185">Reference proteome</keyword>
<evidence type="ECO:0000313" key="4">
    <source>
        <dbReference type="Proteomes" id="UP000075321"/>
    </source>
</evidence>
<keyword evidence="3" id="KW-0560">Oxidoreductase</keyword>
<dbReference type="RefSeq" id="WP_066383708.1">
    <property type="nucleotide sequence ID" value="NZ_LTAZ01000007.1"/>
</dbReference>
<dbReference type="InterPro" id="IPR051450">
    <property type="entry name" value="Gfo/Idh/MocA_Oxidoreductases"/>
</dbReference>
<dbReference type="EMBL" id="LTAZ01000007">
    <property type="protein sequence ID" value="KYH25245.1"/>
    <property type="molecule type" value="Genomic_DNA"/>
</dbReference>
<evidence type="ECO:0000259" key="2">
    <source>
        <dbReference type="Pfam" id="PF02894"/>
    </source>
</evidence>
<evidence type="ECO:0000259" key="1">
    <source>
        <dbReference type="Pfam" id="PF01408"/>
    </source>
</evidence>
<comment type="caution">
    <text evidence="3">The sequence shown here is derived from an EMBL/GenBank/DDBJ whole genome shotgun (WGS) entry which is preliminary data.</text>
</comment>
<dbReference type="PANTHER" id="PTHR43377:SF1">
    <property type="entry name" value="BILIVERDIN REDUCTASE A"/>
    <property type="match status" value="1"/>
</dbReference>
<dbReference type="GO" id="GO:0047837">
    <property type="term" value="F:D-xylose 1-dehydrogenase (NADP+) activity"/>
    <property type="evidence" value="ECO:0007669"/>
    <property type="project" value="UniProtKB-EC"/>
</dbReference>
<reference evidence="3 4" key="1">
    <citation type="submission" date="2016-02" db="EMBL/GenBank/DDBJ databases">
        <title>Genome sequence of Halalkalicoccus paucihalophilus DSM 24557.</title>
        <authorList>
            <person name="Poehlein A."/>
            <person name="Daniel R."/>
        </authorList>
    </citation>
    <scope>NUCLEOTIDE SEQUENCE [LARGE SCALE GENOMIC DNA]</scope>
    <source>
        <strain evidence="3 4">DSM 24557</strain>
    </source>
</reference>
<evidence type="ECO:0000313" key="3">
    <source>
        <dbReference type="EMBL" id="KYH25245.1"/>
    </source>
</evidence>
<dbReference type="Gene3D" id="3.40.50.720">
    <property type="entry name" value="NAD(P)-binding Rossmann-like Domain"/>
    <property type="match status" value="1"/>
</dbReference>
<dbReference type="InterPro" id="IPR004104">
    <property type="entry name" value="Gfo/Idh/MocA-like_OxRdtase_C"/>
</dbReference>
<dbReference type="PATRIC" id="fig|1008153.3.peg.2893"/>
<gene>
    <name evidence="3" type="ORF">HAPAU_28310</name>
</gene>
<dbReference type="GO" id="GO:0000166">
    <property type="term" value="F:nucleotide binding"/>
    <property type="evidence" value="ECO:0007669"/>
    <property type="project" value="InterPro"/>
</dbReference>
<proteinExistence type="predicted"/>
<dbReference type="AlphaFoldDB" id="A0A151AC76"/>
<feature type="domain" description="Gfo/Idh/MocA-like oxidoreductase C-terminal" evidence="2">
    <location>
        <begin position="159"/>
        <end position="307"/>
    </location>
</feature>
<dbReference type="OrthoDB" id="25239at2157"/>
<dbReference type="SUPFAM" id="SSF51735">
    <property type="entry name" value="NAD(P)-binding Rossmann-fold domains"/>
    <property type="match status" value="1"/>
</dbReference>
<organism evidence="3 4">
    <name type="scientific">Halalkalicoccus paucihalophilus</name>
    <dbReference type="NCBI Taxonomy" id="1008153"/>
    <lineage>
        <taxon>Archaea</taxon>
        <taxon>Methanobacteriati</taxon>
        <taxon>Methanobacteriota</taxon>
        <taxon>Stenosarchaea group</taxon>
        <taxon>Halobacteria</taxon>
        <taxon>Halobacteriales</taxon>
        <taxon>Halococcaceae</taxon>
        <taxon>Halalkalicoccus</taxon>
    </lineage>
</organism>
<dbReference type="InterPro" id="IPR036291">
    <property type="entry name" value="NAD(P)-bd_dom_sf"/>
</dbReference>
<dbReference type="Pfam" id="PF01408">
    <property type="entry name" value="GFO_IDH_MocA"/>
    <property type="match status" value="1"/>
</dbReference>
<dbReference type="SUPFAM" id="SSF55347">
    <property type="entry name" value="Glyceraldehyde-3-phosphate dehydrogenase-like, C-terminal domain"/>
    <property type="match status" value="1"/>
</dbReference>